<dbReference type="PANTHER" id="PTHR43520">
    <property type="entry name" value="ATP7, ISOFORM B"/>
    <property type="match status" value="1"/>
</dbReference>
<evidence type="ECO:0000313" key="2">
    <source>
        <dbReference type="EMBL" id="EKC68532.1"/>
    </source>
</evidence>
<dbReference type="EMBL" id="AJWY01005839">
    <property type="protein sequence ID" value="EKC68532.1"/>
    <property type="molecule type" value="Genomic_DNA"/>
</dbReference>
<reference evidence="2" key="1">
    <citation type="journal article" date="2013" name="Environ. Microbiol.">
        <title>Microbiota from the distal guts of lean and obese adolescents exhibit partial functional redundancy besides clear differences in community structure.</title>
        <authorList>
            <person name="Ferrer M."/>
            <person name="Ruiz A."/>
            <person name="Lanza F."/>
            <person name="Haange S.B."/>
            <person name="Oberbach A."/>
            <person name="Till H."/>
            <person name="Bargiela R."/>
            <person name="Campoy C."/>
            <person name="Segura M.T."/>
            <person name="Richter M."/>
            <person name="von Bergen M."/>
            <person name="Seifert J."/>
            <person name="Suarez A."/>
        </authorList>
    </citation>
    <scope>NUCLEOTIDE SEQUENCE</scope>
</reference>
<dbReference type="AlphaFoldDB" id="K1T631"/>
<feature type="non-terminal residue" evidence="2">
    <location>
        <position position="70"/>
    </location>
</feature>
<dbReference type="GO" id="GO:0055070">
    <property type="term" value="P:copper ion homeostasis"/>
    <property type="evidence" value="ECO:0007669"/>
    <property type="project" value="TreeGrafter"/>
</dbReference>
<dbReference type="GO" id="GO:0016020">
    <property type="term" value="C:membrane"/>
    <property type="evidence" value="ECO:0007669"/>
    <property type="project" value="InterPro"/>
</dbReference>
<dbReference type="PRINTS" id="PR00120">
    <property type="entry name" value="HATPASE"/>
</dbReference>
<name>K1T631_9ZZZZ</name>
<accession>K1T631</accession>
<evidence type="ECO:0000256" key="1">
    <source>
        <dbReference type="ARBA" id="ARBA00022967"/>
    </source>
</evidence>
<dbReference type="GO" id="GO:0016887">
    <property type="term" value="F:ATP hydrolysis activity"/>
    <property type="evidence" value="ECO:0007669"/>
    <property type="project" value="InterPro"/>
</dbReference>
<dbReference type="PANTHER" id="PTHR43520:SF8">
    <property type="entry name" value="P-TYPE CU(+) TRANSPORTER"/>
    <property type="match status" value="1"/>
</dbReference>
<dbReference type="GO" id="GO:0043682">
    <property type="term" value="F:P-type divalent copper transporter activity"/>
    <property type="evidence" value="ECO:0007669"/>
    <property type="project" value="TreeGrafter"/>
</dbReference>
<proteinExistence type="predicted"/>
<dbReference type="GO" id="GO:0005507">
    <property type="term" value="F:copper ion binding"/>
    <property type="evidence" value="ECO:0007669"/>
    <property type="project" value="TreeGrafter"/>
</dbReference>
<sequence>MVGDGINDAPALTRADVGIAIGAGTDVAIDAADVVLMKSRLSDVPAAIRLSRATLHNIHENLFWAFAYNV</sequence>
<dbReference type="NCBIfam" id="TIGR01494">
    <property type="entry name" value="ATPase_P-type"/>
    <property type="match status" value="1"/>
</dbReference>
<dbReference type="PRINTS" id="PR00119">
    <property type="entry name" value="CATATPASE"/>
</dbReference>
<comment type="caution">
    <text evidence="2">The sequence shown here is derived from an EMBL/GenBank/DDBJ whole genome shotgun (WGS) entry which is preliminary data.</text>
</comment>
<keyword evidence="2" id="KW-0378">Hydrolase</keyword>
<dbReference type="Gene3D" id="3.40.50.1000">
    <property type="entry name" value="HAD superfamily/HAD-like"/>
    <property type="match status" value="1"/>
</dbReference>
<keyword evidence="1" id="KW-1278">Translocase</keyword>
<dbReference type="GO" id="GO:0005524">
    <property type="term" value="F:ATP binding"/>
    <property type="evidence" value="ECO:0007669"/>
    <property type="project" value="InterPro"/>
</dbReference>
<protein>
    <submittedName>
        <fullName evidence="2">ATPase, P-type, K/Mg/Cd/Cu/Zn/Na/Ca/Na/H-transporter</fullName>
        <ecNumber evidence="2">3.6.3.-</ecNumber>
    </submittedName>
</protein>
<dbReference type="Pfam" id="PF08282">
    <property type="entry name" value="Hydrolase_3"/>
    <property type="match status" value="1"/>
</dbReference>
<organism evidence="2">
    <name type="scientific">human gut metagenome</name>
    <dbReference type="NCBI Taxonomy" id="408170"/>
    <lineage>
        <taxon>unclassified sequences</taxon>
        <taxon>metagenomes</taxon>
        <taxon>organismal metagenomes</taxon>
    </lineage>
</organism>
<dbReference type="InterPro" id="IPR036412">
    <property type="entry name" value="HAD-like_sf"/>
</dbReference>
<dbReference type="InterPro" id="IPR023214">
    <property type="entry name" value="HAD_sf"/>
</dbReference>
<gene>
    <name evidence="2" type="ORF">LEA_08746</name>
</gene>
<dbReference type="SUPFAM" id="SSF56784">
    <property type="entry name" value="HAD-like"/>
    <property type="match status" value="1"/>
</dbReference>
<dbReference type="InterPro" id="IPR001757">
    <property type="entry name" value="P_typ_ATPase"/>
</dbReference>
<dbReference type="EC" id="3.6.3.-" evidence="2"/>